<organism evidence="3 4">
    <name type="scientific">Cohnella pontilimi</name>
    <dbReference type="NCBI Taxonomy" id="2564100"/>
    <lineage>
        <taxon>Bacteria</taxon>
        <taxon>Bacillati</taxon>
        <taxon>Bacillota</taxon>
        <taxon>Bacilli</taxon>
        <taxon>Bacillales</taxon>
        <taxon>Paenibacillaceae</taxon>
        <taxon>Cohnella</taxon>
    </lineage>
</organism>
<proteinExistence type="predicted"/>
<dbReference type="OrthoDB" id="1645838at2"/>
<keyword evidence="4" id="KW-1185">Reference proteome</keyword>
<gene>
    <name evidence="3" type="ORF">E5161_03890</name>
</gene>
<feature type="compositionally biased region" description="Polar residues" evidence="1">
    <location>
        <begin position="44"/>
        <end position="56"/>
    </location>
</feature>
<evidence type="ECO:0000313" key="4">
    <source>
        <dbReference type="Proteomes" id="UP000309673"/>
    </source>
</evidence>
<dbReference type="AlphaFoldDB" id="A0A4U0FM02"/>
<evidence type="ECO:0000259" key="2">
    <source>
        <dbReference type="Pfam" id="PF00149"/>
    </source>
</evidence>
<dbReference type="Proteomes" id="UP000309673">
    <property type="component" value="Unassembled WGS sequence"/>
</dbReference>
<dbReference type="EMBL" id="SUPK01000001">
    <property type="protein sequence ID" value="TJY44622.1"/>
    <property type="molecule type" value="Genomic_DNA"/>
</dbReference>
<protein>
    <submittedName>
        <fullName evidence="3">Metallophosphoesterase</fullName>
    </submittedName>
</protein>
<feature type="region of interest" description="Disordered" evidence="1">
    <location>
        <begin position="7"/>
        <end position="56"/>
    </location>
</feature>
<dbReference type="InterPro" id="IPR004843">
    <property type="entry name" value="Calcineurin-like_PHP"/>
</dbReference>
<dbReference type="GO" id="GO:0016787">
    <property type="term" value="F:hydrolase activity"/>
    <property type="evidence" value="ECO:0007669"/>
    <property type="project" value="InterPro"/>
</dbReference>
<dbReference type="PANTHER" id="PTHR43143:SF1">
    <property type="entry name" value="SERINE_THREONINE-PROTEIN PHOSPHATASE CPPED1"/>
    <property type="match status" value="1"/>
</dbReference>
<dbReference type="Gene3D" id="3.60.21.10">
    <property type="match status" value="1"/>
</dbReference>
<dbReference type="Pfam" id="PF00149">
    <property type="entry name" value="Metallophos"/>
    <property type="match status" value="1"/>
</dbReference>
<evidence type="ECO:0000256" key="1">
    <source>
        <dbReference type="SAM" id="MobiDB-lite"/>
    </source>
</evidence>
<reference evidence="3 4" key="1">
    <citation type="submission" date="2019-04" db="EMBL/GenBank/DDBJ databases">
        <title>Cohnella sp. nov., isolated from soil.</title>
        <authorList>
            <person name="Kim W."/>
        </authorList>
    </citation>
    <scope>NUCLEOTIDE SEQUENCE [LARGE SCALE GENOMIC DNA]</scope>
    <source>
        <strain evidence="3 4">CAU 1483</strain>
    </source>
</reference>
<dbReference type="SUPFAM" id="SSF56300">
    <property type="entry name" value="Metallo-dependent phosphatases"/>
    <property type="match status" value="1"/>
</dbReference>
<comment type="caution">
    <text evidence="3">The sequence shown here is derived from an EMBL/GenBank/DDBJ whole genome shotgun (WGS) entry which is preliminary data.</text>
</comment>
<feature type="domain" description="Calcineurin-like phosphoesterase" evidence="2">
    <location>
        <begin position="63"/>
        <end position="278"/>
    </location>
</feature>
<sequence>MITLSILPVSAGPKQEHGPTGGSKALENPGAAAKGYHESKHTASESNGSNSTKSETPLLTFPVISDIHVQWWYDTSQMKFMNALNDLYSINPNPDTMVINGDLGDGMPADYAKLTELLNTNPHPKKMFYTMGNHEYYKAWHDADGWWNSDTFPNGETEQDSINRFLQFAGEKKVYYDQFVKGYHFIFLGSEYYRQSDWNNLEDAYLSEEQLNWLKETLKKGAEDGKPIFVFLHQPIPYTVSGTSFCCTNNRAVIQHEELKSILSGYPQVIFFSGHTHWELKLPLTLVHDKFTMVNSSSVVQPWTDDGNGGEMLAGPDDSEGLYVEVYKDKVKIKGRDFYRKQWVPEAQFTVPVNK</sequence>
<dbReference type="PANTHER" id="PTHR43143">
    <property type="entry name" value="METALLOPHOSPHOESTERASE, CALCINEURIN SUPERFAMILY"/>
    <property type="match status" value="1"/>
</dbReference>
<dbReference type="InterPro" id="IPR051918">
    <property type="entry name" value="STPP_CPPED1"/>
</dbReference>
<evidence type="ECO:0000313" key="3">
    <source>
        <dbReference type="EMBL" id="TJY44622.1"/>
    </source>
</evidence>
<name>A0A4U0FM02_9BACL</name>
<accession>A0A4U0FM02</accession>
<dbReference type="InterPro" id="IPR029052">
    <property type="entry name" value="Metallo-depent_PP-like"/>
</dbReference>